<comment type="caution">
    <text evidence="4">The sequence shown here is derived from an EMBL/GenBank/DDBJ whole genome shotgun (WGS) entry which is preliminary data.</text>
</comment>
<evidence type="ECO:0000313" key="5">
    <source>
        <dbReference type="Proteomes" id="UP000613160"/>
    </source>
</evidence>
<accession>A0A916Y4U9</accession>
<reference evidence="4" key="2">
    <citation type="submission" date="2020-09" db="EMBL/GenBank/DDBJ databases">
        <authorList>
            <person name="Sun Q."/>
            <person name="Zhou Y."/>
        </authorList>
    </citation>
    <scope>NUCLEOTIDE SEQUENCE</scope>
    <source>
        <strain evidence="4">CGMCC 1.15493</strain>
    </source>
</reference>
<dbReference type="InterPro" id="IPR048254">
    <property type="entry name" value="CDP_ALCOHOL_P_TRANSF_CS"/>
</dbReference>
<feature type="transmembrane region" description="Helical" evidence="3">
    <location>
        <begin position="154"/>
        <end position="174"/>
    </location>
</feature>
<dbReference type="InterPro" id="IPR000462">
    <property type="entry name" value="CDP-OH_P_trans"/>
</dbReference>
<dbReference type="GO" id="GO:0008654">
    <property type="term" value="P:phospholipid biosynthetic process"/>
    <property type="evidence" value="ECO:0007669"/>
    <property type="project" value="InterPro"/>
</dbReference>
<keyword evidence="5" id="KW-1185">Reference proteome</keyword>
<dbReference type="Pfam" id="PF01066">
    <property type="entry name" value="CDP-OH_P_transf"/>
    <property type="match status" value="1"/>
</dbReference>
<comment type="similarity">
    <text evidence="2">Belongs to the CDP-alcohol phosphatidyltransferase class-I family.</text>
</comment>
<evidence type="ECO:0000256" key="2">
    <source>
        <dbReference type="RuleBase" id="RU003750"/>
    </source>
</evidence>
<keyword evidence="1 2" id="KW-0808">Transferase</keyword>
<dbReference type="Gene3D" id="1.20.120.1760">
    <property type="match status" value="1"/>
</dbReference>
<proteinExistence type="inferred from homology"/>
<evidence type="ECO:0000256" key="1">
    <source>
        <dbReference type="ARBA" id="ARBA00022679"/>
    </source>
</evidence>
<evidence type="ECO:0000313" key="4">
    <source>
        <dbReference type="EMBL" id="GGD29851.1"/>
    </source>
</evidence>
<feature type="transmembrane region" description="Helical" evidence="3">
    <location>
        <begin position="80"/>
        <end position="103"/>
    </location>
</feature>
<dbReference type="RefSeq" id="WP_188853331.1">
    <property type="nucleotide sequence ID" value="NZ_BMJJ01000009.1"/>
</dbReference>
<dbReference type="PROSITE" id="PS00379">
    <property type="entry name" value="CDP_ALCOHOL_P_TRANSF"/>
    <property type="match status" value="1"/>
</dbReference>
<dbReference type="EMBL" id="BMJJ01000009">
    <property type="protein sequence ID" value="GGD29851.1"/>
    <property type="molecule type" value="Genomic_DNA"/>
</dbReference>
<keyword evidence="3" id="KW-1133">Transmembrane helix</keyword>
<dbReference type="Proteomes" id="UP000613160">
    <property type="component" value="Unassembled WGS sequence"/>
</dbReference>
<keyword evidence="3" id="KW-0812">Transmembrane</keyword>
<name>A0A916Y4U9_9HYPH</name>
<protein>
    <submittedName>
        <fullName evidence="4">Membrane protein</fullName>
    </submittedName>
</protein>
<keyword evidence="3" id="KW-0472">Membrane</keyword>
<reference evidence="4" key="1">
    <citation type="journal article" date="2014" name="Int. J. Syst. Evol. Microbiol.">
        <title>Complete genome sequence of Corynebacterium casei LMG S-19264T (=DSM 44701T), isolated from a smear-ripened cheese.</title>
        <authorList>
            <consortium name="US DOE Joint Genome Institute (JGI-PGF)"/>
            <person name="Walter F."/>
            <person name="Albersmeier A."/>
            <person name="Kalinowski J."/>
            <person name="Ruckert C."/>
        </authorList>
    </citation>
    <scope>NUCLEOTIDE SEQUENCE</scope>
    <source>
        <strain evidence="4">CGMCC 1.15493</strain>
    </source>
</reference>
<dbReference type="GO" id="GO:0016020">
    <property type="term" value="C:membrane"/>
    <property type="evidence" value="ECO:0007669"/>
    <property type="project" value="InterPro"/>
</dbReference>
<dbReference type="AlphaFoldDB" id="A0A916Y4U9"/>
<evidence type="ECO:0000256" key="3">
    <source>
        <dbReference type="SAM" id="Phobius"/>
    </source>
</evidence>
<sequence>MFDGRLKARLDPALDALARRLHRAGFGADAVTATGFILGLGAALAIALEVYGLGLGLILVSRLADGLDGALARQTRPTDLGGYLDIVLDFIFYGAIPLGFALADPAANALPAAVLLMSFYANGASFLAFALMAEKRRLVTTARGPKSLYFTTGLAEAGETLLVFVLACLVPAWFGVLAYGFAALCFVTCAARIALAIRVFR</sequence>
<gene>
    <name evidence="4" type="ORF">GCM10011335_36140</name>
</gene>
<dbReference type="InterPro" id="IPR043130">
    <property type="entry name" value="CDP-OH_PTrfase_TM_dom"/>
</dbReference>
<organism evidence="4 5">
    <name type="scientific">Aureimonas glaciei</name>
    <dbReference type="NCBI Taxonomy" id="1776957"/>
    <lineage>
        <taxon>Bacteria</taxon>
        <taxon>Pseudomonadati</taxon>
        <taxon>Pseudomonadota</taxon>
        <taxon>Alphaproteobacteria</taxon>
        <taxon>Hyphomicrobiales</taxon>
        <taxon>Aurantimonadaceae</taxon>
        <taxon>Aureimonas</taxon>
    </lineage>
</organism>
<feature type="transmembrane region" description="Helical" evidence="3">
    <location>
        <begin position="180"/>
        <end position="200"/>
    </location>
</feature>
<dbReference type="GO" id="GO:0016780">
    <property type="term" value="F:phosphotransferase activity, for other substituted phosphate groups"/>
    <property type="evidence" value="ECO:0007669"/>
    <property type="project" value="InterPro"/>
</dbReference>
<feature type="transmembrane region" description="Helical" evidence="3">
    <location>
        <begin position="36"/>
        <end position="60"/>
    </location>
</feature>
<feature type="transmembrane region" description="Helical" evidence="3">
    <location>
        <begin position="109"/>
        <end position="133"/>
    </location>
</feature>